<proteinExistence type="predicted"/>
<dbReference type="Proteomes" id="UP000663874">
    <property type="component" value="Unassembled WGS sequence"/>
</dbReference>
<evidence type="ECO:0008006" key="11">
    <source>
        <dbReference type="Google" id="ProtNLM"/>
    </source>
</evidence>
<dbReference type="EMBL" id="CAJOBE010000311">
    <property type="protein sequence ID" value="CAF3619156.1"/>
    <property type="molecule type" value="Genomic_DNA"/>
</dbReference>
<evidence type="ECO:0000313" key="9">
    <source>
        <dbReference type="Proteomes" id="UP000663864"/>
    </source>
</evidence>
<dbReference type="EMBL" id="CAJNOU010000586">
    <property type="protein sequence ID" value="CAF1039637.1"/>
    <property type="molecule type" value="Genomic_DNA"/>
</dbReference>
<dbReference type="EMBL" id="CAJNOT010000512">
    <property type="protein sequence ID" value="CAF1006488.1"/>
    <property type="molecule type" value="Genomic_DNA"/>
</dbReference>
<protein>
    <recommendedName>
        <fullName evidence="11">C-type lectin domain-containing protein</fullName>
    </recommendedName>
</protein>
<dbReference type="EMBL" id="CAJOAX010000526">
    <property type="protein sequence ID" value="CAF3607905.1"/>
    <property type="molecule type" value="Genomic_DNA"/>
</dbReference>
<evidence type="ECO:0000313" key="8">
    <source>
        <dbReference type="EMBL" id="CAF3619156.1"/>
    </source>
</evidence>
<dbReference type="Proteomes" id="UP000663889">
    <property type="component" value="Unassembled WGS sequence"/>
</dbReference>
<dbReference type="Proteomes" id="UP000663836">
    <property type="component" value="Unassembled WGS sequence"/>
</dbReference>
<organism evidence="2 9">
    <name type="scientific">Rotaria sordida</name>
    <dbReference type="NCBI Taxonomy" id="392033"/>
    <lineage>
        <taxon>Eukaryota</taxon>
        <taxon>Metazoa</taxon>
        <taxon>Spiralia</taxon>
        <taxon>Gnathifera</taxon>
        <taxon>Rotifera</taxon>
        <taxon>Eurotatoria</taxon>
        <taxon>Bdelloidea</taxon>
        <taxon>Philodinida</taxon>
        <taxon>Philodinidae</taxon>
        <taxon>Rotaria</taxon>
    </lineage>
</organism>
<dbReference type="Proteomes" id="UP000663823">
    <property type="component" value="Unassembled WGS sequence"/>
</dbReference>
<dbReference type="EMBL" id="CAJOBD010000057">
    <property type="protein sequence ID" value="CAF3556484.1"/>
    <property type="molecule type" value="Genomic_DNA"/>
</dbReference>
<dbReference type="AlphaFoldDB" id="A0A814HAC9"/>
<evidence type="ECO:0000313" key="5">
    <source>
        <dbReference type="EMBL" id="CAF1253889.1"/>
    </source>
</evidence>
<dbReference type="Proteomes" id="UP000663864">
    <property type="component" value="Unassembled WGS sequence"/>
</dbReference>
<dbReference type="EMBL" id="CAJNOL010000973">
    <property type="protein sequence ID" value="CAF1253889.1"/>
    <property type="molecule type" value="Genomic_DNA"/>
</dbReference>
<sequence>MLLFSNSIISFHETTWNEAKTECERDNAILFLPEHFTTPFLTKSLVLRRHSYTSSGVAHLGIFYDNRNRTATQCSTIDESPLPSLLDFNNFHTLCERTFDQYYEKFISSSALSSNDEDREKTEQISCAYVNFSSNSASSISCDQKFYNRLATVICQKSPIVKIRAVAVKNC</sequence>
<dbReference type="OrthoDB" id="10060057at2759"/>
<evidence type="ECO:0000313" key="7">
    <source>
        <dbReference type="EMBL" id="CAF3607905.1"/>
    </source>
</evidence>
<dbReference type="InterPro" id="IPR016187">
    <property type="entry name" value="CTDL_fold"/>
</dbReference>
<evidence type="ECO:0000313" key="3">
    <source>
        <dbReference type="EMBL" id="CAF1039637.1"/>
    </source>
</evidence>
<dbReference type="SUPFAM" id="SSF56436">
    <property type="entry name" value="C-type lectin-like"/>
    <property type="match status" value="1"/>
</dbReference>
<keyword evidence="10" id="KW-1185">Reference proteome</keyword>
<reference evidence="2" key="1">
    <citation type="submission" date="2021-02" db="EMBL/GenBank/DDBJ databases">
        <authorList>
            <person name="Nowell W R."/>
        </authorList>
    </citation>
    <scope>NUCLEOTIDE SEQUENCE</scope>
</reference>
<dbReference type="EMBL" id="CAJNOO010000512">
    <property type="protein sequence ID" value="CAF0965473.1"/>
    <property type="molecule type" value="Genomic_DNA"/>
</dbReference>
<dbReference type="EMBL" id="CAJNOH010000544">
    <property type="protein sequence ID" value="CAF1070804.1"/>
    <property type="molecule type" value="Genomic_DNA"/>
</dbReference>
<comment type="caution">
    <text evidence="2">The sequence shown here is derived from an EMBL/GenBank/DDBJ whole genome shotgun (WGS) entry which is preliminary data.</text>
</comment>
<gene>
    <name evidence="8" type="ORF">FNK824_LOCUS4315</name>
    <name evidence="6" type="ORF">JBS370_LOCUS1616</name>
    <name evidence="5" type="ORF">JXQ802_LOCUS27124</name>
    <name evidence="7" type="ORF">OTI717_LOCUS7146</name>
    <name evidence="4" type="ORF">PYM288_LOCUS18148</name>
    <name evidence="1" type="ORF">RFH988_LOCUS12349</name>
    <name evidence="3" type="ORF">SEV965_LOCUS12757</name>
    <name evidence="2" type="ORF">ZHD862_LOCUS12807</name>
</gene>
<evidence type="ECO:0000313" key="4">
    <source>
        <dbReference type="EMBL" id="CAF1070804.1"/>
    </source>
</evidence>
<evidence type="ECO:0000313" key="2">
    <source>
        <dbReference type="EMBL" id="CAF1006488.1"/>
    </source>
</evidence>
<dbReference type="Proteomes" id="UP000663854">
    <property type="component" value="Unassembled WGS sequence"/>
</dbReference>
<accession>A0A814HAC9</accession>
<name>A0A814HAC9_9BILA</name>
<dbReference type="Proteomes" id="UP000663882">
    <property type="component" value="Unassembled WGS sequence"/>
</dbReference>
<evidence type="ECO:0000313" key="6">
    <source>
        <dbReference type="EMBL" id="CAF3556484.1"/>
    </source>
</evidence>
<evidence type="ECO:0000313" key="1">
    <source>
        <dbReference type="EMBL" id="CAF0965473.1"/>
    </source>
</evidence>
<evidence type="ECO:0000313" key="10">
    <source>
        <dbReference type="Proteomes" id="UP000663870"/>
    </source>
</evidence>
<dbReference type="Proteomes" id="UP000663870">
    <property type="component" value="Unassembled WGS sequence"/>
</dbReference>